<gene>
    <name evidence="3" type="ORF">V6N11_040053</name>
</gene>
<keyword evidence="2" id="KW-0812">Transmembrane</keyword>
<evidence type="ECO:0000313" key="4">
    <source>
        <dbReference type="Proteomes" id="UP001396334"/>
    </source>
</evidence>
<dbReference type="Proteomes" id="UP001396334">
    <property type="component" value="Unassembled WGS sequence"/>
</dbReference>
<comment type="caution">
    <text evidence="3">The sequence shown here is derived from an EMBL/GenBank/DDBJ whole genome shotgun (WGS) entry which is preliminary data.</text>
</comment>
<evidence type="ECO:0000256" key="1">
    <source>
        <dbReference type="SAM" id="MobiDB-lite"/>
    </source>
</evidence>
<proteinExistence type="predicted"/>
<keyword evidence="2" id="KW-0472">Membrane</keyword>
<accession>A0ABR2RGB6</accession>
<reference evidence="3 4" key="1">
    <citation type="journal article" date="2024" name="G3 (Bethesda)">
        <title>Genome assembly of Hibiscus sabdariffa L. provides insights into metabolisms of medicinal natural products.</title>
        <authorList>
            <person name="Kim T."/>
        </authorList>
    </citation>
    <scope>NUCLEOTIDE SEQUENCE [LARGE SCALE GENOMIC DNA]</scope>
    <source>
        <strain evidence="3">TK-2024</strain>
        <tissue evidence="3">Old leaves</tissue>
    </source>
</reference>
<evidence type="ECO:0000256" key="2">
    <source>
        <dbReference type="SAM" id="Phobius"/>
    </source>
</evidence>
<dbReference type="EMBL" id="JBBPBN010000022">
    <property type="protein sequence ID" value="KAK9011982.1"/>
    <property type="molecule type" value="Genomic_DNA"/>
</dbReference>
<organism evidence="3 4">
    <name type="scientific">Hibiscus sabdariffa</name>
    <name type="common">roselle</name>
    <dbReference type="NCBI Taxonomy" id="183260"/>
    <lineage>
        <taxon>Eukaryota</taxon>
        <taxon>Viridiplantae</taxon>
        <taxon>Streptophyta</taxon>
        <taxon>Embryophyta</taxon>
        <taxon>Tracheophyta</taxon>
        <taxon>Spermatophyta</taxon>
        <taxon>Magnoliopsida</taxon>
        <taxon>eudicotyledons</taxon>
        <taxon>Gunneridae</taxon>
        <taxon>Pentapetalae</taxon>
        <taxon>rosids</taxon>
        <taxon>malvids</taxon>
        <taxon>Malvales</taxon>
        <taxon>Malvaceae</taxon>
        <taxon>Malvoideae</taxon>
        <taxon>Hibiscus</taxon>
    </lineage>
</organism>
<feature type="transmembrane region" description="Helical" evidence="2">
    <location>
        <begin position="98"/>
        <end position="117"/>
    </location>
</feature>
<sequence length="120" mass="14011">MPVSIEALAMAGVDYMDWGMDIEEWECDDELPPPHLLADDDDDKEDELMQRKFPRSCSGNNSNNNNNNLQDDSGGERVTDQELGYPDMVGWRRRIEKMWFRFISTMMKLLIISWTYGNKI</sequence>
<name>A0ABR2RGB6_9ROSI</name>
<feature type="region of interest" description="Disordered" evidence="1">
    <location>
        <begin position="53"/>
        <end position="81"/>
    </location>
</feature>
<keyword evidence="4" id="KW-1185">Reference proteome</keyword>
<keyword evidence="2" id="KW-1133">Transmembrane helix</keyword>
<protein>
    <submittedName>
        <fullName evidence="3">Uncharacterized protein</fullName>
    </submittedName>
</protein>
<evidence type="ECO:0000313" key="3">
    <source>
        <dbReference type="EMBL" id="KAK9011982.1"/>
    </source>
</evidence>